<comment type="caution">
    <text evidence="1">The sequence shown here is derived from an EMBL/GenBank/DDBJ whole genome shotgun (WGS) entry which is preliminary data.</text>
</comment>
<evidence type="ECO:0000313" key="1">
    <source>
        <dbReference type="EMBL" id="KRZ17392.1"/>
    </source>
</evidence>
<dbReference type="OrthoDB" id="5917999at2759"/>
<dbReference type="EMBL" id="JYDP01000007">
    <property type="protein sequence ID" value="KRZ17392.1"/>
    <property type="molecule type" value="Genomic_DNA"/>
</dbReference>
<accession>A0A0V1I491</accession>
<gene>
    <name evidence="1" type="ORF">T11_17815</name>
</gene>
<dbReference type="AlphaFoldDB" id="A0A0V1I491"/>
<sequence length="131" mass="14815">MIFLTSYLNTATITRADRLPSFSASARSWSLFTLMSGHDASANRSHPGPDHQRVSDESRWSEHSLLSKSVGFSSVRQCLQLSGDDSSWISLTRLATKGFHRWGFSLNQHRVMVLSLQWTHLSMFISNSRLT</sequence>
<name>A0A0V1I491_9BILA</name>
<evidence type="ECO:0000313" key="2">
    <source>
        <dbReference type="Proteomes" id="UP000055024"/>
    </source>
</evidence>
<proteinExistence type="predicted"/>
<dbReference type="Proteomes" id="UP000055024">
    <property type="component" value="Unassembled WGS sequence"/>
</dbReference>
<keyword evidence="2" id="KW-1185">Reference proteome</keyword>
<organism evidence="1 2">
    <name type="scientific">Trichinella zimbabwensis</name>
    <dbReference type="NCBI Taxonomy" id="268475"/>
    <lineage>
        <taxon>Eukaryota</taxon>
        <taxon>Metazoa</taxon>
        <taxon>Ecdysozoa</taxon>
        <taxon>Nematoda</taxon>
        <taxon>Enoplea</taxon>
        <taxon>Dorylaimia</taxon>
        <taxon>Trichinellida</taxon>
        <taxon>Trichinellidae</taxon>
        <taxon>Trichinella</taxon>
    </lineage>
</organism>
<reference evidence="1 2" key="1">
    <citation type="submission" date="2015-01" db="EMBL/GenBank/DDBJ databases">
        <title>Evolution of Trichinella species and genotypes.</title>
        <authorList>
            <person name="Korhonen P.K."/>
            <person name="Edoardo P."/>
            <person name="Giuseppe L.R."/>
            <person name="Gasser R.B."/>
        </authorList>
    </citation>
    <scope>NUCLEOTIDE SEQUENCE [LARGE SCALE GENOMIC DNA]</scope>
    <source>
        <strain evidence="1">ISS1029</strain>
    </source>
</reference>
<protein>
    <submittedName>
        <fullName evidence="1">Uncharacterized protein</fullName>
    </submittedName>
</protein>